<proteinExistence type="predicted"/>
<organism evidence="1 2">
    <name type="scientific">Paracoccus saliphilus</name>
    <dbReference type="NCBI Taxonomy" id="405559"/>
    <lineage>
        <taxon>Bacteria</taxon>
        <taxon>Pseudomonadati</taxon>
        <taxon>Pseudomonadota</taxon>
        <taxon>Alphaproteobacteria</taxon>
        <taxon>Rhodobacterales</taxon>
        <taxon>Paracoccaceae</taxon>
        <taxon>Paracoccus</taxon>
    </lineage>
</organism>
<comment type="caution">
    <text evidence="1">The sequence shown here is derived from an EMBL/GenBank/DDBJ whole genome shotgun (WGS) entry which is preliminary data.</text>
</comment>
<sequence>MTRLYNYLMGRFYEARSTRALSLHHRFKKTAEKFFQRCGLDWDGRQD</sequence>
<evidence type="ECO:0000313" key="2">
    <source>
        <dbReference type="Proteomes" id="UP000186216"/>
    </source>
</evidence>
<dbReference type="Proteomes" id="UP000186216">
    <property type="component" value="Unassembled WGS sequence"/>
</dbReference>
<dbReference type="AlphaFoldDB" id="A0AA45W5Y2"/>
<dbReference type="EMBL" id="FTOU01000011">
    <property type="protein sequence ID" value="SIS98276.1"/>
    <property type="molecule type" value="Genomic_DNA"/>
</dbReference>
<reference evidence="1 2" key="1">
    <citation type="submission" date="2017-01" db="EMBL/GenBank/DDBJ databases">
        <authorList>
            <person name="Varghese N."/>
            <person name="Submissions S."/>
        </authorList>
    </citation>
    <scope>NUCLEOTIDE SEQUENCE [LARGE SCALE GENOMIC DNA]</scope>
    <source>
        <strain evidence="1 2">DSM 18447</strain>
    </source>
</reference>
<accession>A0AA45W5Y2</accession>
<evidence type="ECO:0000313" key="1">
    <source>
        <dbReference type="EMBL" id="SIS98276.1"/>
    </source>
</evidence>
<protein>
    <submittedName>
        <fullName evidence="1">Uncharacterized protein</fullName>
    </submittedName>
</protein>
<gene>
    <name evidence="1" type="ORF">SAMN05421772_11116</name>
</gene>
<name>A0AA45W5Y2_9RHOB</name>